<keyword evidence="3" id="KW-1185">Reference proteome</keyword>
<evidence type="ECO:0000313" key="2">
    <source>
        <dbReference type="EMBL" id="KAF2116569.1"/>
    </source>
</evidence>
<name>A0A6A5ZAM7_9PLEO</name>
<evidence type="ECO:0000256" key="1">
    <source>
        <dbReference type="SAM" id="MobiDB-lite"/>
    </source>
</evidence>
<dbReference type="EMBL" id="ML977320">
    <property type="protein sequence ID" value="KAF2116569.1"/>
    <property type="molecule type" value="Genomic_DNA"/>
</dbReference>
<feature type="compositionally biased region" description="Pro residues" evidence="1">
    <location>
        <begin position="454"/>
        <end position="466"/>
    </location>
</feature>
<reference evidence="2" key="1">
    <citation type="journal article" date="2020" name="Stud. Mycol.">
        <title>101 Dothideomycetes genomes: a test case for predicting lifestyles and emergence of pathogens.</title>
        <authorList>
            <person name="Haridas S."/>
            <person name="Albert R."/>
            <person name="Binder M."/>
            <person name="Bloem J."/>
            <person name="Labutti K."/>
            <person name="Salamov A."/>
            <person name="Andreopoulos B."/>
            <person name="Baker S."/>
            <person name="Barry K."/>
            <person name="Bills G."/>
            <person name="Bluhm B."/>
            <person name="Cannon C."/>
            <person name="Castanera R."/>
            <person name="Culley D."/>
            <person name="Daum C."/>
            <person name="Ezra D."/>
            <person name="Gonzalez J."/>
            <person name="Henrissat B."/>
            <person name="Kuo A."/>
            <person name="Liang C."/>
            <person name="Lipzen A."/>
            <person name="Lutzoni F."/>
            <person name="Magnuson J."/>
            <person name="Mondo S."/>
            <person name="Nolan M."/>
            <person name="Ohm R."/>
            <person name="Pangilinan J."/>
            <person name="Park H.-J."/>
            <person name="Ramirez L."/>
            <person name="Alfaro M."/>
            <person name="Sun H."/>
            <person name="Tritt A."/>
            <person name="Yoshinaga Y."/>
            <person name="Zwiers L.-H."/>
            <person name="Turgeon B."/>
            <person name="Goodwin S."/>
            <person name="Spatafora J."/>
            <person name="Crous P."/>
            <person name="Grigoriev I."/>
        </authorList>
    </citation>
    <scope>NUCLEOTIDE SEQUENCE</scope>
    <source>
        <strain evidence="2">CBS 627.86</strain>
    </source>
</reference>
<dbReference type="InterPro" id="IPR036609">
    <property type="entry name" value="LCCL_sf"/>
</dbReference>
<organism evidence="2 3">
    <name type="scientific">Lophiotrema nucula</name>
    <dbReference type="NCBI Taxonomy" id="690887"/>
    <lineage>
        <taxon>Eukaryota</taxon>
        <taxon>Fungi</taxon>
        <taxon>Dikarya</taxon>
        <taxon>Ascomycota</taxon>
        <taxon>Pezizomycotina</taxon>
        <taxon>Dothideomycetes</taxon>
        <taxon>Pleosporomycetidae</taxon>
        <taxon>Pleosporales</taxon>
        <taxon>Lophiotremataceae</taxon>
        <taxon>Lophiotrema</taxon>
    </lineage>
</organism>
<feature type="region of interest" description="Disordered" evidence="1">
    <location>
        <begin position="178"/>
        <end position="848"/>
    </location>
</feature>
<feature type="compositionally biased region" description="Polar residues" evidence="1">
    <location>
        <begin position="418"/>
        <end position="434"/>
    </location>
</feature>
<feature type="compositionally biased region" description="Pro residues" evidence="1">
    <location>
        <begin position="246"/>
        <end position="275"/>
    </location>
</feature>
<dbReference type="InterPro" id="IPR013951">
    <property type="entry name" value="Rxt3"/>
</dbReference>
<gene>
    <name evidence="2" type="ORF">BDV96DRAFT_490834</name>
</gene>
<feature type="compositionally biased region" description="Basic and acidic residues" evidence="1">
    <location>
        <begin position="488"/>
        <end position="499"/>
    </location>
</feature>
<protein>
    <submittedName>
        <fullName evidence="2">Histone deacetylation protein Rxt3-domain-containing protein</fullName>
    </submittedName>
</protein>
<dbReference type="Pfam" id="PF08642">
    <property type="entry name" value="Rxt3"/>
    <property type="match status" value="1"/>
</dbReference>
<feature type="compositionally biased region" description="Basic and acidic residues" evidence="1">
    <location>
        <begin position="597"/>
        <end position="611"/>
    </location>
</feature>
<evidence type="ECO:0000313" key="3">
    <source>
        <dbReference type="Proteomes" id="UP000799770"/>
    </source>
</evidence>
<accession>A0A6A5ZAM7</accession>
<dbReference type="OrthoDB" id="3596986at2759"/>
<proteinExistence type="predicted"/>
<sequence>MDPRQTQHPFTRPPERSLIHNPNHQPGPPPSQPSSFAGYPPASQPQQPVHIPFSADPYPSSRRDPFLPSGAHHARRSSYGLHGDAAITPAQGERAGGGWGNTGTNCGCGSLMLDLVLWCNCTRSLCVLLCSLARVPSRRQIAPTALLAIVTACQLPASGLCGRRSVCLQFLASVHSSPHRSSAKRAPPCRANTDGLSGPGAHGIHHASYHTPSGPPPPPSMSASHNGPGQSQYPYDASRRRSPDGRSPPNPYGAPSHDPPPPPPSFARPMPPPTSPQQQHNHASQAPRAPFPSTFGAGRELPGLGASHRPGSSMSISSLIGGGDSARPHTSSQAQSSPPSTSMHAPSTAHHMQPPSPRRNVSSEPRSDFPPLRRQPSPDRYPYASNASRISDAHGYPARSPPHPYSNQGSPEQPRPSIHQTSQPYKPMIFQNSRPYPPALIDQHARDPRQLPAGIPPRPNSQPSGPPEHELKSAYDGLGGRRTAYGPPEERRRTLEGSHHARPSAVELMGAPAQPTSERDRPVTVQPLSHSAFSPPRDARGIFGPVPAPRNLWRQSSLEEPPRESTEIRREEQPALYRGYGGYSSSSQTPLPYSKPASEDMVRGRSFDHLSQRVLEQYNAPPTSDPQSNDRQKAEQMSRSLSSGGRSFYPHLGPEANRRTGRASPLPQAVQGAQAQPLSGGKDPSIKSEFGRMFSGLGSGLGSSTPSRQSPMPQNGPEPPAPGSDLHELRLQRVNSQNGRKPKRVKDEDGFPDNESLDGRGTPSLRGTKRNKQNHSGHHHHHAHAHHHHHHHHNPNDEMVPSTTSTPFNQPRFSSVPQNGGSTQASHHHHHYHAAPHHHHHAPRAGQAALLSPKLAPKIHDIQAVLDEAAKHLRKHLGSYLYEATTQLPAPNSSLDDQFSYASKPKPLPRFEHNPINCTVTVRIPRYYLRPRQRQQIVLQRHLWGAKVYRDDSDPIAAAIHSGWIRGEWDDTVDVSMLDPRLTAPNDPSDAEDVLTKIPAAPVAPPADMELQMDLLVLPRVEKYAGTVEYGVSSRKSSNHDGLSFMIEKMRWVEEGFGSRGQERGAAAMKQRLDASTTLMNLRTGETTRYDLSTAL</sequence>
<feature type="compositionally biased region" description="Basic residues" evidence="1">
    <location>
        <begin position="826"/>
        <end position="843"/>
    </location>
</feature>
<dbReference type="Proteomes" id="UP000799770">
    <property type="component" value="Unassembled WGS sequence"/>
</dbReference>
<dbReference type="Gene3D" id="2.170.130.20">
    <property type="entry name" value="LCCL-like domain"/>
    <property type="match status" value="1"/>
</dbReference>
<feature type="compositionally biased region" description="Basic residues" evidence="1">
    <location>
        <begin position="767"/>
        <end position="793"/>
    </location>
</feature>
<dbReference type="AlphaFoldDB" id="A0A6A5ZAM7"/>
<dbReference type="SUPFAM" id="SSF69848">
    <property type="entry name" value="LCCL domain"/>
    <property type="match status" value="1"/>
</dbReference>
<feature type="compositionally biased region" description="Low complexity" evidence="1">
    <location>
        <begin position="330"/>
        <end position="342"/>
    </location>
</feature>
<feature type="compositionally biased region" description="Basic and acidic residues" evidence="1">
    <location>
        <begin position="560"/>
        <end position="573"/>
    </location>
</feature>
<feature type="compositionally biased region" description="Polar residues" evidence="1">
    <location>
        <begin position="801"/>
        <end position="824"/>
    </location>
</feature>
<feature type="region of interest" description="Disordered" evidence="1">
    <location>
        <begin position="1"/>
        <end position="75"/>
    </location>
</feature>